<dbReference type="eggNOG" id="COG0526">
    <property type="taxonomic scope" value="Bacteria"/>
</dbReference>
<dbReference type="GO" id="GO:0030313">
    <property type="term" value="C:cell envelope"/>
    <property type="evidence" value="ECO:0007669"/>
    <property type="project" value="UniProtKB-SubCell"/>
</dbReference>
<dbReference type="Gene3D" id="3.40.30.10">
    <property type="entry name" value="Glutaredoxin"/>
    <property type="match status" value="1"/>
</dbReference>
<reference evidence="7" key="1">
    <citation type="submission" date="2012-02" db="EMBL/GenBank/DDBJ databases">
        <title>The complete genome of Solitalea canadensis DSM 3403.</title>
        <authorList>
            <consortium name="US DOE Joint Genome Institute (JGI-PGF)"/>
            <person name="Lucas S."/>
            <person name="Copeland A."/>
            <person name="Lapidus A."/>
            <person name="Glavina del Rio T."/>
            <person name="Dalin E."/>
            <person name="Tice H."/>
            <person name="Bruce D."/>
            <person name="Goodwin L."/>
            <person name="Pitluck S."/>
            <person name="Peters L."/>
            <person name="Ovchinnikova G."/>
            <person name="Lu M."/>
            <person name="Kyrpides N."/>
            <person name="Mavromatis K."/>
            <person name="Ivanova N."/>
            <person name="Brettin T."/>
            <person name="Detter J.C."/>
            <person name="Han C."/>
            <person name="Larimer F."/>
            <person name="Land M."/>
            <person name="Hauser L."/>
            <person name="Markowitz V."/>
            <person name="Cheng J.-F."/>
            <person name="Hugenholtz P."/>
            <person name="Woyke T."/>
            <person name="Wu D."/>
            <person name="Spring S."/>
            <person name="Schroeder M."/>
            <person name="Kopitz M."/>
            <person name="Brambilla E."/>
            <person name="Klenk H.-P."/>
            <person name="Eisen J.A."/>
        </authorList>
    </citation>
    <scope>NUCLEOTIDE SEQUENCE</scope>
    <source>
        <strain evidence="7">DSM 3403</strain>
    </source>
</reference>
<dbReference type="PROSITE" id="PS00194">
    <property type="entry name" value="THIOREDOXIN_1"/>
    <property type="match status" value="1"/>
</dbReference>
<evidence type="ECO:0000256" key="4">
    <source>
        <dbReference type="ARBA" id="ARBA00023284"/>
    </source>
</evidence>
<evidence type="ECO:0000256" key="1">
    <source>
        <dbReference type="ARBA" id="ARBA00004196"/>
    </source>
</evidence>
<evidence type="ECO:0000256" key="5">
    <source>
        <dbReference type="SAM" id="SignalP"/>
    </source>
</evidence>
<evidence type="ECO:0000256" key="2">
    <source>
        <dbReference type="ARBA" id="ARBA00022748"/>
    </source>
</evidence>
<keyword evidence="8" id="KW-1185">Reference proteome</keyword>
<dbReference type="InterPro" id="IPR017937">
    <property type="entry name" value="Thioredoxin_CS"/>
</dbReference>
<feature type="signal peptide" evidence="5">
    <location>
        <begin position="1"/>
        <end position="17"/>
    </location>
</feature>
<dbReference type="InterPro" id="IPR050553">
    <property type="entry name" value="Thioredoxin_ResA/DsbE_sf"/>
</dbReference>
<sequence>MRILLTLLLALPYSLFAQEVTYTINGKIENIKAPAKAYLSYTLKGKRVIDSTIIKSNTFAFTGKITTPLLAKILIDHNGQGLQTKMDEKSLYLAEGNVQLITKDSVKNAVLKGSKINDDYSKYQKLLADPEKIISGLNDKWMKATDEQRKDQTFADGLKKIYDPASEEKVKLQKQFIQENPDSYISLIALREVAGSIIDIDIAEPLFNNLSAVNKNTKTGIDFAKRLSTARATAVGAIAPEFTQIDSLGNSIKLSDFKGKYVLIDFWASWCGPCRAENPNVVKVYEKFKDKNFTILGISLDQKKGAWLKAINDDKLVWTQVSDLKSWENEVAKLYDIRSIPANLLLDKNGKIIAKNLRGEKLAEVLTQYIEN</sequence>
<comment type="subcellular location">
    <subcellularLocation>
        <location evidence="1">Cell envelope</location>
    </subcellularLocation>
</comment>
<accession>H8KXJ7</accession>
<keyword evidence="2" id="KW-0201">Cytochrome c-type biogenesis</keyword>
<dbReference type="Pfam" id="PF14289">
    <property type="entry name" value="DUF4369"/>
    <property type="match status" value="1"/>
</dbReference>
<evidence type="ECO:0000313" key="8">
    <source>
        <dbReference type="Proteomes" id="UP000007590"/>
    </source>
</evidence>
<proteinExistence type="predicted"/>
<dbReference type="PROSITE" id="PS51352">
    <property type="entry name" value="THIOREDOXIN_2"/>
    <property type="match status" value="1"/>
</dbReference>
<dbReference type="KEGG" id="scn:Solca_0139"/>
<feature type="domain" description="Thioredoxin" evidence="6">
    <location>
        <begin position="233"/>
        <end position="372"/>
    </location>
</feature>
<dbReference type="PANTHER" id="PTHR42852:SF6">
    <property type="entry name" value="THIOL:DISULFIDE INTERCHANGE PROTEIN DSBE"/>
    <property type="match status" value="1"/>
</dbReference>
<dbReference type="SUPFAM" id="SSF52833">
    <property type="entry name" value="Thioredoxin-like"/>
    <property type="match status" value="1"/>
</dbReference>
<keyword evidence="3" id="KW-1015">Disulfide bond</keyword>
<evidence type="ECO:0000313" key="7">
    <source>
        <dbReference type="EMBL" id="AFD05293.1"/>
    </source>
</evidence>
<dbReference type="InterPro" id="IPR025380">
    <property type="entry name" value="DUF4369"/>
</dbReference>
<dbReference type="InterPro" id="IPR036249">
    <property type="entry name" value="Thioredoxin-like_sf"/>
</dbReference>
<name>H8KXJ7_SOLCM</name>
<feature type="chain" id="PRO_5003615432" evidence="5">
    <location>
        <begin position="18"/>
        <end position="372"/>
    </location>
</feature>
<organism evidence="7 8">
    <name type="scientific">Solitalea canadensis (strain ATCC 29591 / DSM 3403 / JCM 21819 / LMG 8368 / NBRC 15130 / NCIMB 12057 / USAM 9D)</name>
    <name type="common">Flexibacter canadensis</name>
    <dbReference type="NCBI Taxonomy" id="929556"/>
    <lineage>
        <taxon>Bacteria</taxon>
        <taxon>Pseudomonadati</taxon>
        <taxon>Bacteroidota</taxon>
        <taxon>Sphingobacteriia</taxon>
        <taxon>Sphingobacteriales</taxon>
        <taxon>Sphingobacteriaceae</taxon>
        <taxon>Solitalea</taxon>
    </lineage>
</organism>
<dbReference type="GO" id="GO:0017004">
    <property type="term" value="P:cytochrome complex assembly"/>
    <property type="evidence" value="ECO:0007669"/>
    <property type="project" value="UniProtKB-KW"/>
</dbReference>
<dbReference type="Proteomes" id="UP000007590">
    <property type="component" value="Chromosome"/>
</dbReference>
<dbReference type="AlphaFoldDB" id="H8KXJ7"/>
<dbReference type="STRING" id="929556.Solca_0139"/>
<dbReference type="InterPro" id="IPR013766">
    <property type="entry name" value="Thioredoxin_domain"/>
</dbReference>
<dbReference type="HOGENOM" id="CLU_042529_1_0_10"/>
<dbReference type="GO" id="GO:0016209">
    <property type="term" value="F:antioxidant activity"/>
    <property type="evidence" value="ECO:0007669"/>
    <property type="project" value="InterPro"/>
</dbReference>
<keyword evidence="5" id="KW-0732">Signal</keyword>
<keyword evidence="4" id="KW-0676">Redox-active center</keyword>
<dbReference type="RefSeq" id="WP_014678521.1">
    <property type="nucleotide sequence ID" value="NC_017770.1"/>
</dbReference>
<gene>
    <name evidence="7" type="ordered locus">Solca_0139</name>
</gene>
<evidence type="ECO:0000259" key="6">
    <source>
        <dbReference type="PROSITE" id="PS51352"/>
    </source>
</evidence>
<dbReference type="PANTHER" id="PTHR42852">
    <property type="entry name" value="THIOL:DISULFIDE INTERCHANGE PROTEIN DSBE"/>
    <property type="match status" value="1"/>
</dbReference>
<dbReference type="InterPro" id="IPR000866">
    <property type="entry name" value="AhpC/TSA"/>
</dbReference>
<dbReference type="CDD" id="cd02966">
    <property type="entry name" value="TlpA_like_family"/>
    <property type="match status" value="1"/>
</dbReference>
<evidence type="ECO:0000256" key="3">
    <source>
        <dbReference type="ARBA" id="ARBA00023157"/>
    </source>
</evidence>
<dbReference type="EMBL" id="CP003349">
    <property type="protein sequence ID" value="AFD05293.1"/>
    <property type="molecule type" value="Genomic_DNA"/>
</dbReference>
<dbReference type="Pfam" id="PF00578">
    <property type="entry name" value="AhpC-TSA"/>
    <property type="match status" value="1"/>
</dbReference>
<protein>
    <submittedName>
        <fullName evidence="7">Peroxiredoxin</fullName>
    </submittedName>
</protein>
<dbReference type="GO" id="GO:0016491">
    <property type="term" value="F:oxidoreductase activity"/>
    <property type="evidence" value="ECO:0007669"/>
    <property type="project" value="InterPro"/>
</dbReference>
<dbReference type="OrthoDB" id="750178at2"/>